<dbReference type="PRINTS" id="PR00315">
    <property type="entry name" value="ELONGATNFCT"/>
</dbReference>
<evidence type="ECO:0000256" key="7">
    <source>
        <dbReference type="ARBA" id="ARBA00024731"/>
    </source>
</evidence>
<evidence type="ECO:0000256" key="2">
    <source>
        <dbReference type="ARBA" id="ARBA00017872"/>
    </source>
</evidence>
<dbReference type="STRING" id="871271.ZICARI_222"/>
<dbReference type="NCBIfam" id="NF009381">
    <property type="entry name" value="PRK12740.1-5"/>
    <property type="match status" value="1"/>
</dbReference>
<evidence type="ECO:0000259" key="9">
    <source>
        <dbReference type="PROSITE" id="PS51722"/>
    </source>
</evidence>
<organism evidence="10 11">
    <name type="scientific">Zinderia insecticola (strain CARI)</name>
    <dbReference type="NCBI Taxonomy" id="871271"/>
    <lineage>
        <taxon>Bacteria</taxon>
        <taxon>Pseudomonadati</taxon>
        <taxon>Pseudomonadota</taxon>
        <taxon>Betaproteobacteria</taxon>
        <taxon>Burkholderiales</taxon>
        <taxon>Oxalobacteraceae</taxon>
        <taxon>Candidatus Zinderia</taxon>
    </lineage>
</organism>
<dbReference type="InterPro" id="IPR020568">
    <property type="entry name" value="Ribosomal_Su5_D2-typ_SF"/>
</dbReference>
<dbReference type="InterPro" id="IPR035647">
    <property type="entry name" value="EFG_III/V"/>
</dbReference>
<dbReference type="InterPro" id="IPR004540">
    <property type="entry name" value="Transl_elong_EFG/EF2"/>
</dbReference>
<dbReference type="CDD" id="cd16262">
    <property type="entry name" value="EFG_III"/>
    <property type="match status" value="1"/>
</dbReference>
<evidence type="ECO:0000256" key="6">
    <source>
        <dbReference type="ARBA" id="ARBA00023134"/>
    </source>
</evidence>
<dbReference type="GO" id="GO:0032790">
    <property type="term" value="P:ribosome disassembly"/>
    <property type="evidence" value="ECO:0007669"/>
    <property type="project" value="TreeGrafter"/>
</dbReference>
<dbReference type="FunFam" id="3.30.230.10:FF:000003">
    <property type="entry name" value="Elongation factor G"/>
    <property type="match status" value="1"/>
</dbReference>
<dbReference type="InterPro" id="IPR014721">
    <property type="entry name" value="Ribsml_uS5_D2-typ_fold_subgr"/>
</dbReference>
<reference evidence="10 11" key="1">
    <citation type="journal article" date="2010" name="Genome Biol. Evol.">
        <title>Functional convergence in reduced genomes of bacterial symbionts spanning 200 My of evolution.</title>
        <authorList>
            <person name="McCutcheon J.P."/>
            <person name="Moran N.A."/>
        </authorList>
    </citation>
    <scope>NUCLEOTIDE SEQUENCE [LARGE SCALE GENOMIC DNA]</scope>
    <source>
        <strain evidence="10 11">CARI</strain>
    </source>
</reference>
<dbReference type="InterPro" id="IPR035649">
    <property type="entry name" value="EFG_V"/>
</dbReference>
<feature type="binding site" evidence="8">
    <location>
        <begin position="87"/>
        <end position="91"/>
    </location>
    <ligand>
        <name>GTP</name>
        <dbReference type="ChEBI" id="CHEBI:37565"/>
    </ligand>
</feature>
<feature type="binding site" evidence="8">
    <location>
        <begin position="16"/>
        <end position="23"/>
    </location>
    <ligand>
        <name>GTP</name>
        <dbReference type="ChEBI" id="CHEBI:37565"/>
    </ligand>
</feature>
<reference key="2">
    <citation type="submission" date="2010-08" db="EMBL/GenBank/DDBJ databases">
        <title>Functional convergence in reduced genomes of bacterial symbionts spanning 200 million years of evolution.</title>
        <authorList>
            <person name="McCutcheon J.P."/>
            <person name="Moran N.A."/>
        </authorList>
    </citation>
    <scope>NUCLEOTIDE SEQUENCE</scope>
    <source>
        <strain>CARI</strain>
    </source>
</reference>
<dbReference type="SUPFAM" id="SSF52540">
    <property type="entry name" value="P-loop containing nucleoside triphosphate hydrolases"/>
    <property type="match status" value="1"/>
</dbReference>
<keyword evidence="11" id="KW-1185">Reference proteome</keyword>
<dbReference type="PROSITE" id="PS00301">
    <property type="entry name" value="G_TR_1"/>
    <property type="match status" value="1"/>
</dbReference>
<keyword evidence="5 8" id="KW-0648">Protein biosynthesis</keyword>
<proteinExistence type="inferred from homology"/>
<dbReference type="InterPro" id="IPR005517">
    <property type="entry name" value="Transl_elong_EFG/EF2_IV"/>
</dbReference>
<evidence type="ECO:0000256" key="8">
    <source>
        <dbReference type="HAMAP-Rule" id="MF_00054"/>
    </source>
</evidence>
<dbReference type="AlphaFoldDB" id="E0TJ49"/>
<dbReference type="KEGG" id="zin:ZICARI_222"/>
<dbReference type="GO" id="GO:0005525">
    <property type="term" value="F:GTP binding"/>
    <property type="evidence" value="ECO:0007669"/>
    <property type="project" value="UniProtKB-UniRule"/>
</dbReference>
<dbReference type="CDD" id="cd04088">
    <property type="entry name" value="EFG_mtEFG_II"/>
    <property type="match status" value="1"/>
</dbReference>
<dbReference type="Gene3D" id="3.40.50.300">
    <property type="entry name" value="P-loop containing nucleotide triphosphate hydrolases"/>
    <property type="match status" value="1"/>
</dbReference>
<dbReference type="Pfam" id="PF03144">
    <property type="entry name" value="GTP_EFTU_D2"/>
    <property type="match status" value="1"/>
</dbReference>
<dbReference type="CDD" id="cd01886">
    <property type="entry name" value="EF-G"/>
    <property type="match status" value="1"/>
</dbReference>
<dbReference type="HOGENOM" id="CLU_002794_4_1_4"/>
<dbReference type="InterPro" id="IPR027417">
    <property type="entry name" value="P-loop_NTPase"/>
</dbReference>
<dbReference type="CDD" id="cd03713">
    <property type="entry name" value="EFG_mtEFG_C"/>
    <property type="match status" value="1"/>
</dbReference>
<dbReference type="InterPro" id="IPR005225">
    <property type="entry name" value="Small_GTP-bd"/>
</dbReference>
<dbReference type="PROSITE" id="PS51722">
    <property type="entry name" value="G_TR_2"/>
    <property type="match status" value="1"/>
</dbReference>
<dbReference type="InterPro" id="IPR031157">
    <property type="entry name" value="G_TR_CS"/>
</dbReference>
<dbReference type="Gene3D" id="3.30.70.870">
    <property type="entry name" value="Elongation Factor G (Translational Gtpase), domain 3"/>
    <property type="match status" value="1"/>
</dbReference>
<dbReference type="PANTHER" id="PTHR43261">
    <property type="entry name" value="TRANSLATION ELONGATION FACTOR G-RELATED"/>
    <property type="match status" value="1"/>
</dbReference>
<dbReference type="InterPro" id="IPR009022">
    <property type="entry name" value="EFG_III"/>
</dbReference>
<dbReference type="FunFam" id="3.30.70.240:FF:000001">
    <property type="entry name" value="Elongation factor G"/>
    <property type="match status" value="1"/>
</dbReference>
<dbReference type="Gene3D" id="2.40.30.10">
    <property type="entry name" value="Translation factors"/>
    <property type="match status" value="1"/>
</dbReference>
<feature type="binding site" evidence="8">
    <location>
        <begin position="141"/>
        <end position="144"/>
    </location>
    <ligand>
        <name>GTP</name>
        <dbReference type="ChEBI" id="CHEBI:37565"/>
    </ligand>
</feature>
<dbReference type="NCBIfam" id="TIGR00231">
    <property type="entry name" value="small_GTP"/>
    <property type="match status" value="1"/>
</dbReference>
<dbReference type="FunFam" id="2.40.30.10:FF:000006">
    <property type="entry name" value="Elongation factor G"/>
    <property type="match status" value="1"/>
</dbReference>
<dbReference type="Gene3D" id="3.30.70.240">
    <property type="match status" value="1"/>
</dbReference>
<evidence type="ECO:0000256" key="3">
    <source>
        <dbReference type="ARBA" id="ARBA00022741"/>
    </source>
</evidence>
<dbReference type="GO" id="GO:0003924">
    <property type="term" value="F:GTPase activity"/>
    <property type="evidence" value="ECO:0007669"/>
    <property type="project" value="InterPro"/>
</dbReference>
<dbReference type="InterPro" id="IPR000640">
    <property type="entry name" value="EFG_V-like"/>
</dbReference>
<evidence type="ECO:0000313" key="10">
    <source>
        <dbReference type="EMBL" id="ADM89826.1"/>
    </source>
</evidence>
<dbReference type="Pfam" id="PF14492">
    <property type="entry name" value="EFG_III"/>
    <property type="match status" value="1"/>
</dbReference>
<comment type="function">
    <text evidence="7 8">Catalyzes the GTP-dependent ribosomal translocation step during translation elongation. During this step, the ribosome changes from the pre-translocational (PRE) to the post-translocational (POST) state as the newly formed A-site-bound peptidyl-tRNA and P-site-bound deacylated tRNA move to the P and E sites, respectively. Catalyzes the coordinated movement of the two tRNA molecules, the mRNA and conformational changes in the ribosome.</text>
</comment>
<dbReference type="SMART" id="SM00889">
    <property type="entry name" value="EFG_IV"/>
    <property type="match status" value="1"/>
</dbReference>
<dbReference type="GO" id="GO:0097216">
    <property type="term" value="F:guanosine tetraphosphate binding"/>
    <property type="evidence" value="ECO:0007669"/>
    <property type="project" value="UniProtKB-ARBA"/>
</dbReference>
<dbReference type="SUPFAM" id="SSF50447">
    <property type="entry name" value="Translation proteins"/>
    <property type="match status" value="1"/>
</dbReference>
<dbReference type="SUPFAM" id="SSF54980">
    <property type="entry name" value="EF-G C-terminal domain-like"/>
    <property type="match status" value="2"/>
</dbReference>
<dbReference type="NCBIfam" id="TIGR00484">
    <property type="entry name" value="EF-G"/>
    <property type="match status" value="1"/>
</dbReference>
<dbReference type="SUPFAM" id="SSF54211">
    <property type="entry name" value="Ribosomal protein S5 domain 2-like"/>
    <property type="match status" value="1"/>
</dbReference>
<dbReference type="EMBL" id="CP002161">
    <property type="protein sequence ID" value="ADM89826.1"/>
    <property type="molecule type" value="Genomic_DNA"/>
</dbReference>
<dbReference type="GO" id="GO:0005737">
    <property type="term" value="C:cytoplasm"/>
    <property type="evidence" value="ECO:0007669"/>
    <property type="project" value="UniProtKB-SubCell"/>
</dbReference>
<dbReference type="GO" id="GO:0003746">
    <property type="term" value="F:translation elongation factor activity"/>
    <property type="evidence" value="ECO:0007669"/>
    <property type="project" value="UniProtKB-UniRule"/>
</dbReference>
<comment type="similarity">
    <text evidence="1 8">Belongs to the TRAFAC class translation factor GTPase superfamily. Classic translation factor GTPase family. EF-G/EF-2 subfamily.</text>
</comment>
<dbReference type="HAMAP" id="MF_00054_B">
    <property type="entry name" value="EF_G_EF_2_B"/>
    <property type="match status" value="1"/>
</dbReference>
<dbReference type="InterPro" id="IPR041095">
    <property type="entry name" value="EFG_II"/>
</dbReference>
<dbReference type="InterPro" id="IPR004161">
    <property type="entry name" value="EFTu-like_2"/>
</dbReference>
<feature type="domain" description="Tr-type G" evidence="9">
    <location>
        <begin position="7"/>
        <end position="289"/>
    </location>
</feature>
<keyword evidence="6 8" id="KW-0342">GTP-binding</keyword>
<gene>
    <name evidence="8 10" type="primary">fusA</name>
    <name evidence="10" type="ordered locus">ZICARI_222</name>
</gene>
<dbReference type="Proteomes" id="UP000001303">
    <property type="component" value="Chromosome"/>
</dbReference>
<name>E0TJ49_ZINIC</name>
<comment type="subcellular location">
    <subcellularLocation>
        <location evidence="8">Cytoplasm</location>
    </subcellularLocation>
</comment>
<dbReference type="InterPro" id="IPR047872">
    <property type="entry name" value="EFG_IV"/>
</dbReference>
<dbReference type="FunFam" id="3.40.50.300:FF:000029">
    <property type="entry name" value="Elongation factor G"/>
    <property type="match status" value="1"/>
</dbReference>
<evidence type="ECO:0000313" key="11">
    <source>
        <dbReference type="Proteomes" id="UP000001303"/>
    </source>
</evidence>
<dbReference type="PANTHER" id="PTHR43261:SF1">
    <property type="entry name" value="RIBOSOME-RELEASING FACTOR 2, MITOCHONDRIAL"/>
    <property type="match status" value="1"/>
</dbReference>
<dbReference type="Pfam" id="PF00679">
    <property type="entry name" value="EFG_C"/>
    <property type="match status" value="1"/>
</dbReference>
<sequence length="699" mass="79639">MNNIKINNYRNIGISAHIDAGKTTLTERILYFTGINHKLGEVHDGNTTMDWMKQEQERGITITSACTTCFWSGMKNNFEKNRINIIDTPGHVDFTIEVERSMRVLDGLCMLYCAVGGVQSQSETVWKQANKYKIPRIAFINKMDRIGANFYKVYKQIKNKLNSNPIPIQLPIGKENKFKGIIDLIKKKIILWKNNTNGMKYTVKKVSKKYNKKLKIWRKKMIELIIEDSDYLLNKYLEKKKITEKEIKKELRKKTIEGKMIPLLCGSAFKNKCIQPLLDAILEYLPSPLDIKYIKGVNENNKIIKRKIDINESFSALAFKIMNDSFVGQLIFFRVYSGKIKSGDIIYNSIKKKKEKLGRILQMHANQRKEIKKVKAGDIAAAIGLKDINTGDTLCDFKNPIILEKIKFPETVISQSIEVSSKSEQEKLNIALNKLIQEDPSFNTRFDNESGQTIISGMGELHLEIIIDRIKREYNINVKIGKPQVAYRETISKICEKAEGKFIKQSGGRGQYGHVILKLEPLKKGMGFKFVNSIKGGAIPKEFISPIEKGILESLNSGILLGYKVVDIKVNLIYGSYHEVDSSENAFKIAASIAFKKGCLMSKPIVLEPIMYMEVETPEIYAGNVISEISSRRGIILDMQEVSNNLCKLIKIKIPLSETFGYSTSLRSNTQGRANYTMNFLEYSKLPKNILDKIIKIKK</sequence>
<dbReference type="Gene3D" id="3.30.230.10">
    <property type="match status" value="1"/>
</dbReference>
<dbReference type="SMART" id="SM00838">
    <property type="entry name" value="EFG_C"/>
    <property type="match status" value="1"/>
</dbReference>
<dbReference type="Pfam" id="PF00009">
    <property type="entry name" value="GTP_EFTU"/>
    <property type="match status" value="1"/>
</dbReference>
<dbReference type="InterPro" id="IPR009000">
    <property type="entry name" value="Transl_B-barrel_sf"/>
</dbReference>
<keyword evidence="8" id="KW-0963">Cytoplasm</keyword>
<evidence type="ECO:0000256" key="4">
    <source>
        <dbReference type="ARBA" id="ARBA00022768"/>
    </source>
</evidence>
<evidence type="ECO:0000256" key="1">
    <source>
        <dbReference type="ARBA" id="ARBA00005870"/>
    </source>
</evidence>
<keyword evidence="3 8" id="KW-0547">Nucleotide-binding</keyword>
<accession>E0TJ49</accession>
<dbReference type="FunFam" id="3.30.70.870:FF:000001">
    <property type="entry name" value="Elongation factor G"/>
    <property type="match status" value="1"/>
</dbReference>
<protein>
    <recommendedName>
        <fullName evidence="2 8">Elongation factor G</fullName>
        <shortName evidence="8">EF-G</shortName>
    </recommendedName>
</protein>
<dbReference type="CDD" id="cd01434">
    <property type="entry name" value="EFG_mtEFG1_IV"/>
    <property type="match status" value="1"/>
</dbReference>
<evidence type="ECO:0000256" key="5">
    <source>
        <dbReference type="ARBA" id="ARBA00022917"/>
    </source>
</evidence>
<keyword evidence="4 8" id="KW-0251">Elongation factor</keyword>
<dbReference type="InterPro" id="IPR000795">
    <property type="entry name" value="T_Tr_GTP-bd_dom"/>
</dbReference>
<dbReference type="Pfam" id="PF03764">
    <property type="entry name" value="EFG_IV"/>
    <property type="match status" value="1"/>
</dbReference>